<dbReference type="RefSeq" id="WP_277576694.1">
    <property type="nucleotide sequence ID" value="NZ_JANRMI010000001.1"/>
</dbReference>
<comment type="caution">
    <text evidence="2">The sequence shown here is derived from an EMBL/GenBank/DDBJ whole genome shotgun (WGS) entry which is preliminary data.</text>
</comment>
<feature type="transmembrane region" description="Helical" evidence="1">
    <location>
        <begin position="64"/>
        <end position="86"/>
    </location>
</feature>
<name>A0ABT6DEJ9_9BACT</name>
<gene>
    <name evidence="2" type="ORF">NWE73_02520</name>
</gene>
<sequence>MEGIRELSSVILVTFNSSCSKTFKETDNRFAMLMLGQWALAIICSVFLSPPAYKGMEAVLHTNIWMTLFFGGALTFVASAFALVHAGEEITRHVVAIAQVLMAALLVFLVDGRIEGSLLLLAAFALLAFYRDWRVLVTASIVIGASSQFIAATHQWF</sequence>
<evidence type="ECO:0000313" key="2">
    <source>
        <dbReference type="EMBL" id="MDG0815218.1"/>
    </source>
</evidence>
<accession>A0ABT6DEJ9</accession>
<feature type="transmembrane region" description="Helical" evidence="1">
    <location>
        <begin position="116"/>
        <end position="133"/>
    </location>
</feature>
<keyword evidence="3" id="KW-1185">Reference proteome</keyword>
<keyword evidence="1" id="KW-0472">Membrane</keyword>
<proteinExistence type="predicted"/>
<keyword evidence="1" id="KW-1133">Transmembrane helix</keyword>
<dbReference type="EMBL" id="JANRMI010000001">
    <property type="protein sequence ID" value="MDG0815218.1"/>
    <property type="molecule type" value="Genomic_DNA"/>
</dbReference>
<protein>
    <submittedName>
        <fullName evidence="2">Uncharacterized protein</fullName>
    </submittedName>
</protein>
<reference evidence="2" key="1">
    <citation type="submission" date="2022-08" db="EMBL/GenBank/DDBJ databases">
        <title>Novel Bdellovibrio Species Isolated from Svalbard: Designation Bdellovibrio svalbardensis.</title>
        <authorList>
            <person name="Mitchell R.J."/>
            <person name="Choi S.Y."/>
        </authorList>
    </citation>
    <scope>NUCLEOTIDE SEQUENCE</scope>
    <source>
        <strain evidence="2">PAP01</strain>
    </source>
</reference>
<feature type="transmembrane region" description="Helical" evidence="1">
    <location>
        <begin position="30"/>
        <end position="52"/>
    </location>
</feature>
<feature type="transmembrane region" description="Helical" evidence="1">
    <location>
        <begin position="93"/>
        <end position="110"/>
    </location>
</feature>
<evidence type="ECO:0000313" key="3">
    <source>
        <dbReference type="Proteomes" id="UP001152321"/>
    </source>
</evidence>
<evidence type="ECO:0000256" key="1">
    <source>
        <dbReference type="SAM" id="Phobius"/>
    </source>
</evidence>
<organism evidence="2 3">
    <name type="scientific">Bdellovibrio svalbardensis</name>
    <dbReference type="NCBI Taxonomy" id="2972972"/>
    <lineage>
        <taxon>Bacteria</taxon>
        <taxon>Pseudomonadati</taxon>
        <taxon>Bdellovibrionota</taxon>
        <taxon>Bdellovibrionia</taxon>
        <taxon>Bdellovibrionales</taxon>
        <taxon>Pseudobdellovibrionaceae</taxon>
        <taxon>Bdellovibrio</taxon>
    </lineage>
</organism>
<dbReference type="Proteomes" id="UP001152321">
    <property type="component" value="Unassembled WGS sequence"/>
</dbReference>
<keyword evidence="1" id="KW-0812">Transmembrane</keyword>